<organism evidence="1 2">
    <name type="scientific">Abeliophyllum distichum</name>
    <dbReference type="NCBI Taxonomy" id="126358"/>
    <lineage>
        <taxon>Eukaryota</taxon>
        <taxon>Viridiplantae</taxon>
        <taxon>Streptophyta</taxon>
        <taxon>Embryophyta</taxon>
        <taxon>Tracheophyta</taxon>
        <taxon>Spermatophyta</taxon>
        <taxon>Magnoliopsida</taxon>
        <taxon>eudicotyledons</taxon>
        <taxon>Gunneridae</taxon>
        <taxon>Pentapetalae</taxon>
        <taxon>asterids</taxon>
        <taxon>lamiids</taxon>
        <taxon>Lamiales</taxon>
        <taxon>Oleaceae</taxon>
        <taxon>Forsythieae</taxon>
        <taxon>Abeliophyllum</taxon>
    </lineage>
</organism>
<sequence>MCTFLFFRLKCLRSPVQARFRCGSGKEGESRLVKLDVKQEFGHNMCRRNTKENMIGKFMDLLNKELECREFCAFEKHLANLGTPLTSCTFYPLQFFGKVQGLAI</sequence>
<dbReference type="AlphaFoldDB" id="A0ABD1SSJ6"/>
<evidence type="ECO:0000313" key="2">
    <source>
        <dbReference type="Proteomes" id="UP001604336"/>
    </source>
</evidence>
<keyword evidence="2" id="KW-1185">Reference proteome</keyword>
<protein>
    <submittedName>
        <fullName evidence="1">Uncharacterized protein</fullName>
    </submittedName>
</protein>
<accession>A0ABD1SSJ6</accession>
<dbReference type="Proteomes" id="UP001604336">
    <property type="component" value="Unassembled WGS sequence"/>
</dbReference>
<evidence type="ECO:0000313" key="1">
    <source>
        <dbReference type="EMBL" id="KAL2503681.1"/>
    </source>
</evidence>
<name>A0ABD1SSJ6_9LAMI</name>
<reference evidence="2" key="1">
    <citation type="submission" date="2024-07" db="EMBL/GenBank/DDBJ databases">
        <title>Two chromosome-level genome assemblies of Korean endemic species Abeliophyllum distichum and Forsythia ovata (Oleaceae).</title>
        <authorList>
            <person name="Jang H."/>
        </authorList>
    </citation>
    <scope>NUCLEOTIDE SEQUENCE [LARGE SCALE GENOMIC DNA]</scope>
</reference>
<dbReference type="EMBL" id="JBFOLK010000006">
    <property type="protein sequence ID" value="KAL2503681.1"/>
    <property type="molecule type" value="Genomic_DNA"/>
</dbReference>
<comment type="caution">
    <text evidence="1">The sequence shown here is derived from an EMBL/GenBank/DDBJ whole genome shotgun (WGS) entry which is preliminary data.</text>
</comment>
<gene>
    <name evidence="1" type="ORF">Adt_19302</name>
</gene>
<proteinExistence type="predicted"/>